<name>D2W6L6_NAEGR</name>
<dbReference type="InterPro" id="IPR003882">
    <property type="entry name" value="Pistil_extensin"/>
</dbReference>
<dbReference type="VEuPathDB" id="AmoebaDB:NAEGRDRAFT_54997"/>
<feature type="non-terminal residue" evidence="2">
    <location>
        <position position="179"/>
    </location>
</feature>
<evidence type="ECO:0000313" key="3">
    <source>
        <dbReference type="Proteomes" id="UP000006671"/>
    </source>
</evidence>
<keyword evidence="3" id="KW-1185">Reference proteome</keyword>
<dbReference type="KEGG" id="ngr:NAEGRDRAFT_54997"/>
<dbReference type="OMA" id="HNEVEFC"/>
<sequence length="179" mass="18295">MIAFLSVYAHAGKGASAPPPPSPRAAAPPPPPVSRPPPVAQPVSRPPPPPQPVARAPPPPPVSRPPPVAQPASRPASPQPVSRPTPVAQPVSKPAAQPVSKPTVQLKPASVGSPIVVNNKNPAKSFPKEGDKDFVGPVLPKKQSAAALKPVAQPTVEKKSVAKTDKSQVKSAAEKKKAD</sequence>
<evidence type="ECO:0000313" key="2">
    <source>
        <dbReference type="EMBL" id="EFC35287.1"/>
    </source>
</evidence>
<dbReference type="AlphaFoldDB" id="D2W6L6"/>
<feature type="compositionally biased region" description="Basic and acidic residues" evidence="1">
    <location>
        <begin position="156"/>
        <end position="179"/>
    </location>
</feature>
<dbReference type="RefSeq" id="XP_002668031.1">
    <property type="nucleotide sequence ID" value="XM_002667985.1"/>
</dbReference>
<gene>
    <name evidence="2" type="ORF">NAEGRDRAFT_54997</name>
</gene>
<accession>D2W6L6</accession>
<evidence type="ECO:0000256" key="1">
    <source>
        <dbReference type="SAM" id="MobiDB-lite"/>
    </source>
</evidence>
<dbReference type="InParanoid" id="D2W6L6"/>
<proteinExistence type="predicted"/>
<reference evidence="2 3" key="1">
    <citation type="journal article" date="2010" name="Cell">
        <title>The genome of Naegleria gruberi illuminates early eukaryotic versatility.</title>
        <authorList>
            <person name="Fritz-Laylin L.K."/>
            <person name="Prochnik S.E."/>
            <person name="Ginger M.L."/>
            <person name="Dacks J.B."/>
            <person name="Carpenter M.L."/>
            <person name="Field M.C."/>
            <person name="Kuo A."/>
            <person name="Paredez A."/>
            <person name="Chapman J."/>
            <person name="Pham J."/>
            <person name="Shu S."/>
            <person name="Neupane R."/>
            <person name="Cipriano M."/>
            <person name="Mancuso J."/>
            <person name="Tu H."/>
            <person name="Salamov A."/>
            <person name="Lindquist E."/>
            <person name="Shapiro H."/>
            <person name="Lucas S."/>
            <person name="Grigoriev I.V."/>
            <person name="Cande W.Z."/>
            <person name="Fulton C."/>
            <person name="Rokhsar D.S."/>
            <person name="Dawson S.C."/>
        </authorList>
    </citation>
    <scope>NUCLEOTIDE SEQUENCE [LARGE SCALE GENOMIC DNA]</scope>
    <source>
        <strain evidence="2 3">NEG-M</strain>
    </source>
</reference>
<dbReference type="Proteomes" id="UP000006671">
    <property type="component" value="Unassembled WGS sequence"/>
</dbReference>
<dbReference type="GeneID" id="8860170"/>
<organism evidence="3">
    <name type="scientific">Naegleria gruberi</name>
    <name type="common">Amoeba</name>
    <dbReference type="NCBI Taxonomy" id="5762"/>
    <lineage>
        <taxon>Eukaryota</taxon>
        <taxon>Discoba</taxon>
        <taxon>Heterolobosea</taxon>
        <taxon>Tetramitia</taxon>
        <taxon>Eutetramitia</taxon>
        <taxon>Vahlkampfiidae</taxon>
        <taxon>Naegleria</taxon>
    </lineage>
</organism>
<feature type="region of interest" description="Disordered" evidence="1">
    <location>
        <begin position="12"/>
        <end position="179"/>
    </location>
</feature>
<dbReference type="PRINTS" id="PR01218">
    <property type="entry name" value="PSTLEXTENSIN"/>
</dbReference>
<dbReference type="EMBL" id="GG739426">
    <property type="protein sequence ID" value="EFC35287.1"/>
    <property type="molecule type" value="Genomic_DNA"/>
</dbReference>
<feature type="compositionally biased region" description="Pro residues" evidence="1">
    <location>
        <begin position="17"/>
        <end position="69"/>
    </location>
</feature>
<protein>
    <submittedName>
        <fullName evidence="2">Predicted protein</fullName>
    </submittedName>
</protein>